<feature type="transmembrane region" description="Helical" evidence="7">
    <location>
        <begin position="88"/>
        <end position="109"/>
    </location>
</feature>
<feature type="region of interest" description="Disordered" evidence="6">
    <location>
        <begin position="262"/>
        <end position="281"/>
    </location>
</feature>
<dbReference type="PANTHER" id="PTHR23511:SF5">
    <property type="entry name" value="MAJOR FACILITATOR-TYPE TRANSPORTER HXNZ-RELATED"/>
    <property type="match status" value="1"/>
</dbReference>
<dbReference type="PANTHER" id="PTHR23511">
    <property type="entry name" value="SYNAPTIC VESICLE GLYCOPROTEIN 2"/>
    <property type="match status" value="1"/>
</dbReference>
<organism evidence="9 10">
    <name type="scientific">Pisolithus tinctorius Marx 270</name>
    <dbReference type="NCBI Taxonomy" id="870435"/>
    <lineage>
        <taxon>Eukaryota</taxon>
        <taxon>Fungi</taxon>
        <taxon>Dikarya</taxon>
        <taxon>Basidiomycota</taxon>
        <taxon>Agaricomycotina</taxon>
        <taxon>Agaricomycetes</taxon>
        <taxon>Agaricomycetidae</taxon>
        <taxon>Boletales</taxon>
        <taxon>Sclerodermatineae</taxon>
        <taxon>Pisolithaceae</taxon>
        <taxon>Pisolithus</taxon>
    </lineage>
</organism>
<evidence type="ECO:0000313" key="10">
    <source>
        <dbReference type="Proteomes" id="UP000054217"/>
    </source>
</evidence>
<evidence type="ECO:0000259" key="8">
    <source>
        <dbReference type="PROSITE" id="PS50850"/>
    </source>
</evidence>
<evidence type="ECO:0000256" key="5">
    <source>
        <dbReference type="ARBA" id="ARBA00023136"/>
    </source>
</evidence>
<dbReference type="Gene3D" id="1.20.1250.20">
    <property type="entry name" value="MFS general substrate transporter like domains"/>
    <property type="match status" value="2"/>
</dbReference>
<keyword evidence="5 7" id="KW-0472">Membrane</keyword>
<evidence type="ECO:0000256" key="7">
    <source>
        <dbReference type="SAM" id="Phobius"/>
    </source>
</evidence>
<dbReference type="HOGENOM" id="CLU_001265_52_3_1"/>
<comment type="subcellular location">
    <subcellularLocation>
        <location evidence="1">Membrane</location>
        <topology evidence="1">Multi-pass membrane protein</topology>
    </subcellularLocation>
</comment>
<evidence type="ECO:0000256" key="6">
    <source>
        <dbReference type="SAM" id="MobiDB-lite"/>
    </source>
</evidence>
<evidence type="ECO:0000256" key="4">
    <source>
        <dbReference type="ARBA" id="ARBA00022989"/>
    </source>
</evidence>
<dbReference type="Pfam" id="PF07690">
    <property type="entry name" value="MFS_1"/>
    <property type="match status" value="1"/>
</dbReference>
<feature type="transmembrane region" description="Helical" evidence="7">
    <location>
        <begin position="363"/>
        <end position="381"/>
    </location>
</feature>
<keyword evidence="10" id="KW-1185">Reference proteome</keyword>
<protein>
    <recommendedName>
        <fullName evidence="8">Major facilitator superfamily (MFS) profile domain-containing protein</fullName>
    </recommendedName>
</protein>
<evidence type="ECO:0000313" key="9">
    <source>
        <dbReference type="EMBL" id="KIO05305.1"/>
    </source>
</evidence>
<feature type="transmembrane region" description="Helical" evidence="7">
    <location>
        <begin position="388"/>
        <end position="406"/>
    </location>
</feature>
<feature type="transmembrane region" description="Helical" evidence="7">
    <location>
        <begin position="477"/>
        <end position="496"/>
    </location>
</feature>
<dbReference type="InterPro" id="IPR036259">
    <property type="entry name" value="MFS_trans_sf"/>
</dbReference>
<feature type="transmembrane region" description="Helical" evidence="7">
    <location>
        <begin position="319"/>
        <end position="343"/>
    </location>
</feature>
<proteinExistence type="predicted"/>
<dbReference type="EMBL" id="KN831967">
    <property type="protein sequence ID" value="KIO05305.1"/>
    <property type="molecule type" value="Genomic_DNA"/>
</dbReference>
<dbReference type="Proteomes" id="UP000054217">
    <property type="component" value="Unassembled WGS sequence"/>
</dbReference>
<feature type="transmembrane region" description="Helical" evidence="7">
    <location>
        <begin position="6"/>
        <end position="23"/>
    </location>
</feature>
<keyword evidence="2" id="KW-0813">Transport</keyword>
<name>A0A0C3NWS5_PISTI</name>
<dbReference type="STRING" id="870435.A0A0C3NWS5"/>
<reference evidence="9 10" key="1">
    <citation type="submission" date="2014-04" db="EMBL/GenBank/DDBJ databases">
        <authorList>
            <consortium name="DOE Joint Genome Institute"/>
            <person name="Kuo A."/>
            <person name="Kohler A."/>
            <person name="Costa M.D."/>
            <person name="Nagy L.G."/>
            <person name="Floudas D."/>
            <person name="Copeland A."/>
            <person name="Barry K.W."/>
            <person name="Cichocki N."/>
            <person name="Veneault-Fourrey C."/>
            <person name="LaButti K."/>
            <person name="Lindquist E.A."/>
            <person name="Lipzen A."/>
            <person name="Lundell T."/>
            <person name="Morin E."/>
            <person name="Murat C."/>
            <person name="Sun H."/>
            <person name="Tunlid A."/>
            <person name="Henrissat B."/>
            <person name="Grigoriev I.V."/>
            <person name="Hibbett D.S."/>
            <person name="Martin F."/>
            <person name="Nordberg H.P."/>
            <person name="Cantor M.N."/>
            <person name="Hua S.X."/>
        </authorList>
    </citation>
    <scope>NUCLEOTIDE SEQUENCE [LARGE SCALE GENOMIC DNA]</scope>
    <source>
        <strain evidence="9 10">Marx 270</strain>
    </source>
</reference>
<dbReference type="GO" id="GO:0016020">
    <property type="term" value="C:membrane"/>
    <property type="evidence" value="ECO:0007669"/>
    <property type="project" value="UniProtKB-SubCell"/>
</dbReference>
<gene>
    <name evidence="9" type="ORF">M404DRAFT_999909</name>
</gene>
<evidence type="ECO:0000256" key="2">
    <source>
        <dbReference type="ARBA" id="ARBA00022448"/>
    </source>
</evidence>
<keyword evidence="3 7" id="KW-0812">Transmembrane</keyword>
<accession>A0A0C3NWS5</accession>
<dbReference type="PROSITE" id="PS50850">
    <property type="entry name" value="MFS"/>
    <property type="match status" value="1"/>
</dbReference>
<dbReference type="InterPro" id="IPR020846">
    <property type="entry name" value="MFS_dom"/>
</dbReference>
<evidence type="ECO:0000256" key="1">
    <source>
        <dbReference type="ARBA" id="ARBA00004141"/>
    </source>
</evidence>
<feature type="compositionally biased region" description="Polar residues" evidence="6">
    <location>
        <begin position="174"/>
        <end position="184"/>
    </location>
</feature>
<evidence type="ECO:0000256" key="3">
    <source>
        <dbReference type="ARBA" id="ARBA00022692"/>
    </source>
</evidence>
<dbReference type="InterPro" id="IPR011701">
    <property type="entry name" value="MFS"/>
</dbReference>
<dbReference type="InParanoid" id="A0A0C3NWS5"/>
<reference evidence="10" key="2">
    <citation type="submission" date="2015-01" db="EMBL/GenBank/DDBJ databases">
        <title>Evolutionary Origins and Diversification of the Mycorrhizal Mutualists.</title>
        <authorList>
            <consortium name="DOE Joint Genome Institute"/>
            <consortium name="Mycorrhizal Genomics Consortium"/>
            <person name="Kohler A."/>
            <person name="Kuo A."/>
            <person name="Nagy L.G."/>
            <person name="Floudas D."/>
            <person name="Copeland A."/>
            <person name="Barry K.W."/>
            <person name="Cichocki N."/>
            <person name="Veneault-Fourrey C."/>
            <person name="LaButti K."/>
            <person name="Lindquist E.A."/>
            <person name="Lipzen A."/>
            <person name="Lundell T."/>
            <person name="Morin E."/>
            <person name="Murat C."/>
            <person name="Riley R."/>
            <person name="Ohm R."/>
            <person name="Sun H."/>
            <person name="Tunlid A."/>
            <person name="Henrissat B."/>
            <person name="Grigoriev I.V."/>
            <person name="Hibbett D.S."/>
            <person name="Martin F."/>
        </authorList>
    </citation>
    <scope>NUCLEOTIDE SEQUENCE [LARGE SCALE GENOMIC DNA]</scope>
    <source>
        <strain evidence="10">Marx 270</strain>
    </source>
</reference>
<keyword evidence="4 7" id="KW-1133">Transmembrane helix</keyword>
<feature type="domain" description="Major facilitator superfamily (MFS) profile" evidence="8">
    <location>
        <begin position="1"/>
        <end position="501"/>
    </location>
</feature>
<feature type="transmembrane region" description="Helical" evidence="7">
    <location>
        <begin position="44"/>
        <end position="68"/>
    </location>
</feature>
<feature type="transmembrane region" description="Helical" evidence="7">
    <location>
        <begin position="447"/>
        <end position="471"/>
    </location>
</feature>
<sequence>MLAPFASSFWALCVLLFLLGSAVGGSLPTDGTLLLEHMPKDKQYLVTALSIFFSIGSVVSALVGLVVMPGRSCLPNQSCDPSTDNRGWQYMLVTLGLITLSLFLARILFFRLHESPRYLVQAGRHQEALENLQLISRFNGSELPLELDDVDDRHPPEPEVNGSAASGERVPFLPSSNVSETPTRPVTAVADGNATSTPVEPSGDQGMKGYRSTDESSNTLDYHSFITPVEEFPPLEHNLARGDVDIRPSRAPMQRAVDIESKQRRPVMPRGHSQGRHSRSRTSSIVVVEQIGMHCRSALTKWMDRIRLVLSPEWFRTTILVWGAWSFLTLAYTMFNVFFPKLLETSSSREETSRSLEDNLSDVVIYTLGGCPGAILGAYLVESSLGRKGSLVGMTILTAICCFLFVNVSGPFLIRASSLGISLCSTAMYAILYGWTPEIFSTGVRGTACGIATALSRIGGMIAPLVGGVLLVVNRAFPVYASILVYMFGAGCVLFLHETPGH</sequence>
<dbReference type="OrthoDB" id="4139357at2759"/>
<dbReference type="SUPFAM" id="SSF103473">
    <property type="entry name" value="MFS general substrate transporter"/>
    <property type="match status" value="1"/>
</dbReference>
<feature type="region of interest" description="Disordered" evidence="6">
    <location>
        <begin position="145"/>
        <end position="217"/>
    </location>
</feature>
<feature type="transmembrane region" description="Helical" evidence="7">
    <location>
        <begin position="412"/>
        <end position="435"/>
    </location>
</feature>
<dbReference type="AlphaFoldDB" id="A0A0C3NWS5"/>
<dbReference type="GO" id="GO:0022857">
    <property type="term" value="F:transmembrane transporter activity"/>
    <property type="evidence" value="ECO:0007669"/>
    <property type="project" value="InterPro"/>
</dbReference>